<dbReference type="KEGG" id="rpne:NCTC8284_02333"/>
<protein>
    <submittedName>
        <fullName evidence="4">Mu-like prophage tail sheath protein gpL</fullName>
    </submittedName>
</protein>
<evidence type="ECO:0000259" key="3">
    <source>
        <dbReference type="Pfam" id="PF17482"/>
    </source>
</evidence>
<dbReference type="InterPro" id="IPR020287">
    <property type="entry name" value="Tail_sheath_C"/>
</dbReference>
<name>A0A448MPT6_9PAST</name>
<dbReference type="Proteomes" id="UP000278733">
    <property type="component" value="Chromosome"/>
</dbReference>
<reference evidence="4 5" key="1">
    <citation type="submission" date="2018-12" db="EMBL/GenBank/DDBJ databases">
        <authorList>
            <consortium name="Pathogen Informatics"/>
        </authorList>
    </citation>
    <scope>NUCLEOTIDE SEQUENCE [LARGE SCALE GENOMIC DNA]</scope>
    <source>
        <strain evidence="4 5">NCTC8284</strain>
    </source>
</reference>
<dbReference type="AlphaFoldDB" id="A0A448MPT6"/>
<proteinExistence type="inferred from homology"/>
<evidence type="ECO:0000256" key="1">
    <source>
        <dbReference type="ARBA" id="ARBA00008005"/>
    </source>
</evidence>
<dbReference type="InterPro" id="IPR035089">
    <property type="entry name" value="Phage_sheath_subtilisin"/>
</dbReference>
<feature type="domain" description="Tail sheath protein C-terminal" evidence="3">
    <location>
        <begin position="115"/>
        <end position="215"/>
    </location>
</feature>
<dbReference type="Pfam" id="PF17482">
    <property type="entry name" value="Phage_sheath_1C"/>
    <property type="match status" value="1"/>
</dbReference>
<sequence>MGVLGWRGSMASGTTYAGKINDKRVTVGWYKGVVESNALIAAGFGAIIAGEEDPAKPLNTLEIKGLTPVSATETPLKTEVNQSLFHGLTPIMVVNNRVQIVRAITTYTKSPANVDDPAWLDLTTIRTLDYTRKAIEQRIALRFPRSKLSNRTPPKVRSEILDVLYRLENLEILENVDMHKGKLLVVRNGQDPNRLDTAIPADVVNGLHVVANRIDLIL</sequence>
<evidence type="ECO:0000313" key="5">
    <source>
        <dbReference type="Proteomes" id="UP000278733"/>
    </source>
</evidence>
<comment type="similarity">
    <text evidence="1">Belongs to the myoviridae tail sheath protein family.</text>
</comment>
<gene>
    <name evidence="4" type="ORF">NCTC8284_02333</name>
</gene>
<feature type="domain" description="Tail sheath protein subtilisin-like" evidence="2">
    <location>
        <begin position="3"/>
        <end position="106"/>
    </location>
</feature>
<dbReference type="EMBL" id="LR134405">
    <property type="protein sequence ID" value="VEH67147.1"/>
    <property type="molecule type" value="Genomic_DNA"/>
</dbReference>
<evidence type="ECO:0000259" key="2">
    <source>
        <dbReference type="Pfam" id="PF04984"/>
    </source>
</evidence>
<accession>A0A448MPT6</accession>
<organism evidence="4 5">
    <name type="scientific">Rodentibacter pneumotropicus</name>
    <dbReference type="NCBI Taxonomy" id="758"/>
    <lineage>
        <taxon>Bacteria</taxon>
        <taxon>Pseudomonadati</taxon>
        <taxon>Pseudomonadota</taxon>
        <taxon>Gammaproteobacteria</taxon>
        <taxon>Pasteurellales</taxon>
        <taxon>Pasteurellaceae</taxon>
        <taxon>Rodentibacter</taxon>
    </lineage>
</organism>
<evidence type="ECO:0000313" key="4">
    <source>
        <dbReference type="EMBL" id="VEH67147.1"/>
    </source>
</evidence>
<dbReference type="Pfam" id="PF04984">
    <property type="entry name" value="Phage_sheath_1"/>
    <property type="match status" value="1"/>
</dbReference>